<gene>
    <name evidence="4" type="primary">hypD</name>
    <name evidence="4" type="ORF">HMPREF9429_00062</name>
</gene>
<keyword evidence="5" id="KW-1185">Reference proteome</keyword>
<dbReference type="InterPro" id="IPR042243">
    <property type="entry name" value="HypD_1"/>
</dbReference>
<organism evidence="4 5">
    <name type="scientific">Megasphaera micronuciformis F0359</name>
    <dbReference type="NCBI Taxonomy" id="706434"/>
    <lineage>
        <taxon>Bacteria</taxon>
        <taxon>Bacillati</taxon>
        <taxon>Bacillota</taxon>
        <taxon>Negativicutes</taxon>
        <taxon>Veillonellales</taxon>
        <taxon>Veillonellaceae</taxon>
        <taxon>Megasphaera</taxon>
    </lineage>
</organism>
<proteinExistence type="inferred from homology"/>
<evidence type="ECO:0000256" key="3">
    <source>
        <dbReference type="ARBA" id="ARBA00023004"/>
    </source>
</evidence>
<dbReference type="NCBIfam" id="TIGR00075">
    <property type="entry name" value="hypD"/>
    <property type="match status" value="1"/>
</dbReference>
<keyword evidence="2" id="KW-0479">Metal-binding</keyword>
<dbReference type="GO" id="GO:0051539">
    <property type="term" value="F:4 iron, 4 sulfur cluster binding"/>
    <property type="evidence" value="ECO:0007669"/>
    <property type="project" value="TreeGrafter"/>
</dbReference>
<dbReference type="PANTHER" id="PTHR30149:SF0">
    <property type="entry name" value="HYDROGENASE MATURATION FACTOR HYPD"/>
    <property type="match status" value="1"/>
</dbReference>
<dbReference type="OrthoDB" id="9770424at2"/>
<evidence type="ECO:0000313" key="4">
    <source>
        <dbReference type="EMBL" id="EFQ04985.1"/>
    </source>
</evidence>
<dbReference type="GO" id="GO:0051604">
    <property type="term" value="P:protein maturation"/>
    <property type="evidence" value="ECO:0007669"/>
    <property type="project" value="TreeGrafter"/>
</dbReference>
<dbReference type="InterPro" id="IPR042244">
    <property type="entry name" value="HypD_2_sf"/>
</dbReference>
<accession>E2Z9F9</accession>
<comment type="caution">
    <text evidence="4">The sequence shown here is derived from an EMBL/GenBank/DDBJ whole genome shotgun (WGS) entry which is preliminary data.</text>
</comment>
<dbReference type="AlphaFoldDB" id="E2Z9F9"/>
<evidence type="ECO:0000256" key="1">
    <source>
        <dbReference type="ARBA" id="ARBA00007888"/>
    </source>
</evidence>
<protein>
    <submittedName>
        <fullName evidence="4">Hydrogenase expression/formation protein HypD</fullName>
    </submittedName>
</protein>
<dbReference type="PIRSF" id="PIRSF005622">
    <property type="entry name" value="Hydrgn_mat_hypD"/>
    <property type="match status" value="1"/>
</dbReference>
<evidence type="ECO:0000313" key="5">
    <source>
        <dbReference type="Proteomes" id="UP000003195"/>
    </source>
</evidence>
<keyword evidence="3" id="KW-0408">Iron</keyword>
<dbReference type="HOGENOM" id="CLU_048562_1_0_9"/>
<dbReference type="GO" id="GO:0070025">
    <property type="term" value="F:carbon monoxide binding"/>
    <property type="evidence" value="ECO:0007669"/>
    <property type="project" value="TreeGrafter"/>
</dbReference>
<dbReference type="InterPro" id="IPR002780">
    <property type="entry name" value="Hyd_form_HypD"/>
</dbReference>
<dbReference type="eggNOG" id="COG0409">
    <property type="taxonomic scope" value="Bacteria"/>
</dbReference>
<dbReference type="EMBL" id="AECS01000003">
    <property type="protein sequence ID" value="EFQ04985.1"/>
    <property type="molecule type" value="Genomic_DNA"/>
</dbReference>
<dbReference type="RefSeq" id="WP_006940749.1">
    <property type="nucleotide sequence ID" value="NZ_GL538177.1"/>
</dbReference>
<reference evidence="4 5" key="1">
    <citation type="submission" date="2010-08" db="EMBL/GenBank/DDBJ databases">
        <authorList>
            <person name="Weinstock G."/>
            <person name="Sodergren E."/>
            <person name="Clifton S."/>
            <person name="Fulton L."/>
            <person name="Fulton B."/>
            <person name="Courtney L."/>
            <person name="Fronick C."/>
            <person name="Harrison M."/>
            <person name="Strong C."/>
            <person name="Farmer C."/>
            <person name="Delahaunty K."/>
            <person name="Markovic C."/>
            <person name="Hall O."/>
            <person name="Minx P."/>
            <person name="Tomlinson C."/>
            <person name="Mitreva M."/>
            <person name="Hou S."/>
            <person name="Chen J."/>
            <person name="Wollam A."/>
            <person name="Pepin K.H."/>
            <person name="Johnson M."/>
            <person name="Bhonagiri V."/>
            <person name="Zhang X."/>
            <person name="Suruliraj S."/>
            <person name="Warren W."/>
            <person name="Chinwalla A."/>
            <person name="Mardis E.R."/>
            <person name="Wilson R.K."/>
        </authorList>
    </citation>
    <scope>NUCLEOTIDE SEQUENCE [LARGE SCALE GENOMIC DNA]</scope>
    <source>
        <strain evidence="4 5">F0359</strain>
    </source>
</reference>
<dbReference type="GO" id="GO:0005506">
    <property type="term" value="F:iron ion binding"/>
    <property type="evidence" value="ECO:0007669"/>
    <property type="project" value="TreeGrafter"/>
</dbReference>
<dbReference type="Pfam" id="PF01924">
    <property type="entry name" value="HypD"/>
    <property type="match status" value="1"/>
</dbReference>
<comment type="similarity">
    <text evidence="1">Belongs to the HypD family.</text>
</comment>
<dbReference type="Gene3D" id="6.10.20.100">
    <property type="match status" value="1"/>
</dbReference>
<sequence length="347" mass="37335">MADLEGAKRLVMSYKGPKIRIMEVCGTHTHEIFRLGIRKLLSPHMELVSGPGCPVCVTPVAFIDEALWLARERGVTVCTFGDLLRVPGSSETLSDARARGADVRVVYSPYDAYEYAAANKDKEVVFLAVGFETTTPGACIAVAAAASEGLTNFSLLTANKTMPQAYEAMRGSCDAFLYPGHVHAVSGTAVCEDLARRGTSGVVAGFTAAELITALAFIVKKTQEGRPYFVNCYPRIVRPEGSPNGRAVVDRFMEPCDSQWRGLGIIAQSGMKLKKSFIDFDSRIKYSMPHIAGKENPACRCGDVLQGKCMPTECPVFGKGCTPEHPVGACMVSGEGTCSAFYRYGGI</sequence>
<dbReference type="PANTHER" id="PTHR30149">
    <property type="entry name" value="HYDROGENASE PROTEIN ASSEMBLY PROTEIN HYPD"/>
    <property type="match status" value="1"/>
</dbReference>
<dbReference type="Proteomes" id="UP000003195">
    <property type="component" value="Unassembled WGS sequence"/>
</dbReference>
<dbReference type="STRING" id="706434.HMPREF9429_00062"/>
<name>E2Z9F9_9FIRM</name>
<dbReference type="Gene3D" id="3.40.50.11740">
    <property type="entry name" value="HypD, alpha/beta domain 2"/>
    <property type="match status" value="2"/>
</dbReference>
<evidence type="ECO:0000256" key="2">
    <source>
        <dbReference type="ARBA" id="ARBA00022723"/>
    </source>
</evidence>